<dbReference type="AlphaFoldDB" id="K9CYS0"/>
<protein>
    <recommendedName>
        <fullName evidence="2">HTH cro/C1-type domain-containing protein</fullName>
    </recommendedName>
</protein>
<dbReference type="InterPro" id="IPR010982">
    <property type="entry name" value="Lambda_DNA-bd_dom_sf"/>
</dbReference>
<evidence type="ECO:0000313" key="4">
    <source>
        <dbReference type="Proteomes" id="UP000009891"/>
    </source>
</evidence>
<evidence type="ECO:0000259" key="2">
    <source>
        <dbReference type="PROSITE" id="PS50943"/>
    </source>
</evidence>
<name>K9CYS0_9FIRM</name>
<comment type="caution">
    <text evidence="3">The sequence shown here is derived from an EMBL/GenBank/DDBJ whole genome shotgun (WGS) entry which is preliminary data.</text>
</comment>
<proteinExistence type="predicted"/>
<dbReference type="SUPFAM" id="SSF47413">
    <property type="entry name" value="lambda repressor-like DNA-binding domains"/>
    <property type="match status" value="1"/>
</dbReference>
<dbReference type="HOGENOM" id="CLU_1019212_0_0_9"/>
<organism evidence="3 4">
    <name type="scientific">Veillonella seminalis ACS-216-V-Col6b</name>
    <dbReference type="NCBI Taxonomy" id="883156"/>
    <lineage>
        <taxon>Bacteria</taxon>
        <taxon>Bacillati</taxon>
        <taxon>Bacillota</taxon>
        <taxon>Negativicutes</taxon>
        <taxon>Veillonellales</taxon>
        <taxon>Veillonellaceae</taxon>
        <taxon>Veillonella</taxon>
    </lineage>
</organism>
<reference evidence="3 4" key="1">
    <citation type="submission" date="2012-09" db="EMBL/GenBank/DDBJ databases">
        <title>The Genome Sequence of Veillonella ratti ACS-216-V-COL6B.</title>
        <authorList>
            <consortium name="The Broad Institute Genome Sequencing Platform"/>
            <person name="Earl A."/>
            <person name="Ward D."/>
            <person name="Feldgarden M."/>
            <person name="Gevers D."/>
            <person name="Saerens B."/>
            <person name="Vaneechoutte M."/>
            <person name="Walker B."/>
            <person name="Young S.K."/>
            <person name="Zeng Q."/>
            <person name="Gargeya S."/>
            <person name="Fitzgerald M."/>
            <person name="Haas B."/>
            <person name="Abouelleil A."/>
            <person name="Alvarado L."/>
            <person name="Arachchi H.M."/>
            <person name="Berlin A."/>
            <person name="Chapman S.B."/>
            <person name="Goldberg J."/>
            <person name="Griggs A."/>
            <person name="Gujja S."/>
            <person name="Hansen M."/>
            <person name="Howarth C."/>
            <person name="Imamovic A."/>
            <person name="Larimer J."/>
            <person name="McCowen C."/>
            <person name="Montmayeur A."/>
            <person name="Murphy C."/>
            <person name="Neiman D."/>
            <person name="Pearson M."/>
            <person name="Priest M."/>
            <person name="Roberts A."/>
            <person name="Saif S."/>
            <person name="Shea T."/>
            <person name="Sisk P."/>
            <person name="Sykes S."/>
            <person name="Wortman J."/>
            <person name="Nusbaum C."/>
            <person name="Birren B."/>
        </authorList>
    </citation>
    <scope>NUCLEOTIDE SEQUENCE [LARGE SCALE GENOMIC DNA]</scope>
    <source>
        <strain evidence="3 4">ACS-216-V-Col6b</strain>
    </source>
</reference>
<dbReference type="PANTHER" id="PTHR46558:SF11">
    <property type="entry name" value="HTH-TYPE TRANSCRIPTIONAL REGULATOR XRE"/>
    <property type="match status" value="1"/>
</dbReference>
<accession>K9CYS0</accession>
<feature type="domain" description="HTH cro/C1-type" evidence="2">
    <location>
        <begin position="13"/>
        <end position="67"/>
    </location>
</feature>
<dbReference type="OrthoDB" id="1856733at2"/>
<sequence length="273" mass="31822">MSNKIKLNYGSKILNLRKRFKLSQENFGKLLGLTKGQISSYEREVSQPPLENIFKIADLFNCAIDELVDVPTKNNFYLNWLLDQENHQINYNENSFARIEFDASVGLIKLYPNEFIKYKNIKGFNETFVTETNFLLLTGEDDNRIINHFTRNFDSLEKLNDEEILIGNNLPINGNLLINGYPLLFQLHMNLNKKSWLGDKKSWPTSNFNILALQLPNGKIIRLYISSFTNGCQLYAGYSEELEKRIKSWFSLDKEKRIDLSIAYVLRQSKKND</sequence>
<dbReference type="EMBL" id="AHAF01000023">
    <property type="protein sequence ID" value="EKU77409.1"/>
    <property type="molecule type" value="Genomic_DNA"/>
</dbReference>
<dbReference type="GO" id="GO:0003677">
    <property type="term" value="F:DNA binding"/>
    <property type="evidence" value="ECO:0007669"/>
    <property type="project" value="UniProtKB-KW"/>
</dbReference>
<gene>
    <name evidence="3" type="ORF">HMPREF9282_02126</name>
</gene>
<dbReference type="PROSITE" id="PS50943">
    <property type="entry name" value="HTH_CROC1"/>
    <property type="match status" value="1"/>
</dbReference>
<dbReference type="Pfam" id="PF01381">
    <property type="entry name" value="HTH_3"/>
    <property type="match status" value="1"/>
</dbReference>
<evidence type="ECO:0000313" key="3">
    <source>
        <dbReference type="EMBL" id="EKU77409.1"/>
    </source>
</evidence>
<dbReference type="PANTHER" id="PTHR46558">
    <property type="entry name" value="TRACRIPTIONAL REGULATORY PROTEIN-RELATED-RELATED"/>
    <property type="match status" value="1"/>
</dbReference>
<dbReference type="InterPro" id="IPR001387">
    <property type="entry name" value="Cro/C1-type_HTH"/>
</dbReference>
<keyword evidence="4" id="KW-1185">Reference proteome</keyword>
<dbReference type="STRING" id="883156.HMPREF9282_02126"/>
<evidence type="ECO:0000256" key="1">
    <source>
        <dbReference type="ARBA" id="ARBA00023125"/>
    </source>
</evidence>
<dbReference type="CDD" id="cd00093">
    <property type="entry name" value="HTH_XRE"/>
    <property type="match status" value="1"/>
</dbReference>
<dbReference type="PATRIC" id="fig|883156.3.peg.2076"/>
<keyword evidence="1" id="KW-0238">DNA-binding</keyword>
<dbReference type="Gene3D" id="1.10.260.40">
    <property type="entry name" value="lambda repressor-like DNA-binding domains"/>
    <property type="match status" value="1"/>
</dbReference>
<dbReference type="Proteomes" id="UP000009891">
    <property type="component" value="Unassembled WGS sequence"/>
</dbReference>
<dbReference type="SMART" id="SM00530">
    <property type="entry name" value="HTH_XRE"/>
    <property type="match status" value="1"/>
</dbReference>
<dbReference type="RefSeq" id="WP_006557010.1">
    <property type="nucleotide sequence ID" value="NZ_JH992939.1"/>
</dbReference>